<comment type="caution">
    <text evidence="1">The sequence shown here is derived from an EMBL/GenBank/DDBJ whole genome shotgun (WGS) entry which is preliminary data.</text>
</comment>
<name>A0A497EQI9_9CREN</name>
<dbReference type="Proteomes" id="UP000281962">
    <property type="component" value="Unassembled WGS sequence"/>
</dbReference>
<evidence type="ECO:0000313" key="2">
    <source>
        <dbReference type="Proteomes" id="UP000281962"/>
    </source>
</evidence>
<dbReference type="Gene3D" id="3.30.300.280">
    <property type="entry name" value="S-adenosylmethionine synthetase, C-terminal domain"/>
    <property type="match status" value="2"/>
</dbReference>
<feature type="non-terminal residue" evidence="1">
    <location>
        <position position="1"/>
    </location>
</feature>
<organism evidence="1 2">
    <name type="scientific">Thermoproteota archaeon</name>
    <dbReference type="NCBI Taxonomy" id="2056631"/>
    <lineage>
        <taxon>Archaea</taxon>
        <taxon>Thermoproteota</taxon>
    </lineage>
</organism>
<dbReference type="PANTHER" id="PTHR36697">
    <property type="entry name" value="S-ADENOSYLMETHIONINE SYNTHASE"/>
    <property type="match status" value="1"/>
</dbReference>
<dbReference type="AlphaFoldDB" id="A0A497EQI9"/>
<dbReference type="Pfam" id="PF01941">
    <property type="entry name" value="AdoMet_Synthase"/>
    <property type="match status" value="1"/>
</dbReference>
<dbReference type="GO" id="GO:0004478">
    <property type="term" value="F:methionine adenosyltransferase activity"/>
    <property type="evidence" value="ECO:0007669"/>
    <property type="project" value="UniProtKB-EC"/>
</dbReference>
<dbReference type="EMBL" id="QMQY01000104">
    <property type="protein sequence ID" value="RLE49386.1"/>
    <property type="molecule type" value="Genomic_DNA"/>
</dbReference>
<sequence>IVIDYKIRPGSVDLVSLFEMGKKIPLANDTSFGVCFAPLSQTEKLVFETEKYLNSKKLKKELPEVGEDIKVMGLRRGKKIELTIAAAMISKLIPDLDHYLSVKEEIKRRIEDLAAKITNYPVEVKVNAADKPDKGIVYLTVTGTSAESGDDGNTGRGNRVNGLITPCRPMSMEATAGKNPVSHVGKIYNVVAKIIANRIYEEVKGIREVYVKVLGRIGQPIDIPMHVDIQLILEPEYKLSTVKGDIEGIVNEELDNITRITQLVLQGEIEIF</sequence>
<proteinExistence type="predicted"/>
<gene>
    <name evidence="1" type="ORF">DRJ21_02415</name>
</gene>
<dbReference type="InterPro" id="IPR027790">
    <property type="entry name" value="AdoMet_synthase_2_family"/>
</dbReference>
<protein>
    <submittedName>
        <fullName evidence="1">Methionine adenosyltransferase</fullName>
        <ecNumber evidence="1">2.5.1.6</ecNumber>
    </submittedName>
</protein>
<accession>A0A497EQI9</accession>
<evidence type="ECO:0000313" key="1">
    <source>
        <dbReference type="EMBL" id="RLE49386.1"/>
    </source>
</evidence>
<reference evidence="1 2" key="1">
    <citation type="submission" date="2018-06" db="EMBL/GenBank/DDBJ databases">
        <title>Extensive metabolic versatility and redundancy in microbially diverse, dynamic hydrothermal sediments.</title>
        <authorList>
            <person name="Dombrowski N."/>
            <person name="Teske A."/>
            <person name="Baker B.J."/>
        </authorList>
    </citation>
    <scope>NUCLEOTIDE SEQUENCE [LARGE SCALE GENOMIC DNA]</scope>
    <source>
        <strain evidence="1">B30_G17</strain>
    </source>
</reference>
<dbReference type="PANTHER" id="PTHR36697:SF1">
    <property type="entry name" value="S-ADENOSYLMETHIONINE SYNTHASE"/>
    <property type="match status" value="1"/>
</dbReference>
<dbReference type="EC" id="2.5.1.6" evidence="1"/>
<dbReference type="InterPro" id="IPR042544">
    <property type="entry name" value="AdoMet_synthase_3"/>
</dbReference>
<keyword evidence="1" id="KW-0808">Transferase</keyword>